<dbReference type="InterPro" id="IPR005814">
    <property type="entry name" value="Aminotrans_3"/>
</dbReference>
<evidence type="ECO:0000256" key="3">
    <source>
        <dbReference type="ARBA" id="ARBA00022898"/>
    </source>
</evidence>
<name>A0ABP0VG88_9BRYO</name>
<evidence type="ECO:0000256" key="4">
    <source>
        <dbReference type="RuleBase" id="RU003560"/>
    </source>
</evidence>
<evidence type="ECO:0000256" key="1">
    <source>
        <dbReference type="ARBA" id="ARBA00022576"/>
    </source>
</evidence>
<accession>A0ABP0VG88</accession>
<dbReference type="SUPFAM" id="SSF53383">
    <property type="entry name" value="PLP-dependent transferases"/>
    <property type="match status" value="1"/>
</dbReference>
<evidence type="ECO:0000313" key="5">
    <source>
        <dbReference type="EMBL" id="CAK9253475.1"/>
    </source>
</evidence>
<comment type="caution">
    <text evidence="5">The sequence shown here is derived from an EMBL/GenBank/DDBJ whole genome shotgun (WGS) entry which is preliminary data.</text>
</comment>
<evidence type="ECO:0000256" key="2">
    <source>
        <dbReference type="ARBA" id="ARBA00022679"/>
    </source>
</evidence>
<gene>
    <name evidence="5" type="ORF">CSSPJE1EN1_LOCUS28853</name>
</gene>
<organism evidence="5 6">
    <name type="scientific">Sphagnum jensenii</name>
    <dbReference type="NCBI Taxonomy" id="128206"/>
    <lineage>
        <taxon>Eukaryota</taxon>
        <taxon>Viridiplantae</taxon>
        <taxon>Streptophyta</taxon>
        <taxon>Embryophyta</taxon>
        <taxon>Bryophyta</taxon>
        <taxon>Sphagnophytina</taxon>
        <taxon>Sphagnopsida</taxon>
        <taxon>Sphagnales</taxon>
        <taxon>Sphagnaceae</taxon>
        <taxon>Sphagnum</taxon>
    </lineage>
</organism>
<keyword evidence="3 4" id="KW-0663">Pyridoxal phosphate</keyword>
<keyword evidence="1" id="KW-0032">Aminotransferase</keyword>
<dbReference type="InterPro" id="IPR015422">
    <property type="entry name" value="PyrdxlP-dep_Trfase_small"/>
</dbReference>
<evidence type="ECO:0000313" key="6">
    <source>
        <dbReference type="Proteomes" id="UP001497444"/>
    </source>
</evidence>
<dbReference type="Proteomes" id="UP001497444">
    <property type="component" value="Unassembled WGS sequence"/>
</dbReference>
<keyword evidence="6" id="KW-1185">Reference proteome</keyword>
<sequence>METENSLASLTISAAAAAAAPTRLDMGTMVGAPVAAAAAAATNESPEEEELQAQRIASDSAFDSFVVDEHEQNGKWEGHSMFAPFTSGWQQTETEPLIVAKGEGVYVWDHRGKKYLDALAGFNEQRLVNAVNRQLTTLPFYHSFWNRTSQPPLDLAKALIELFTPVKLGKVFFCNIGSEANDTQVKLVWYYNNALGRTQKKNFISRLKSLTPLHQGFDLPVDFVLNMDCPNYWRYHLPNEIEEEYSTRLAENLEKLILKEGPETIAAFIGEPLMGAGGVIPPPATYWDTVLNFIEPPNSLRCSFFFPQLQAGRRK</sequence>
<dbReference type="Pfam" id="PF00202">
    <property type="entry name" value="Aminotran_3"/>
    <property type="match status" value="1"/>
</dbReference>
<proteinExistence type="inferred from homology"/>
<dbReference type="EMBL" id="CAXAQS010000869">
    <property type="protein sequence ID" value="CAK9253475.1"/>
    <property type="molecule type" value="Genomic_DNA"/>
</dbReference>
<dbReference type="Gene3D" id="3.90.1150.10">
    <property type="entry name" value="Aspartate Aminotransferase, domain 1"/>
    <property type="match status" value="1"/>
</dbReference>
<keyword evidence="2" id="KW-0808">Transferase</keyword>
<dbReference type="PANTHER" id="PTHR42684:SF3">
    <property type="entry name" value="ADENOSYLMETHIONINE-8-AMINO-7-OXONONANOATE AMINOTRANSFERASE"/>
    <property type="match status" value="1"/>
</dbReference>
<dbReference type="InterPro" id="IPR015421">
    <property type="entry name" value="PyrdxlP-dep_Trfase_major"/>
</dbReference>
<comment type="similarity">
    <text evidence="4">Belongs to the class-III pyridoxal-phosphate-dependent aminotransferase family.</text>
</comment>
<dbReference type="Gene3D" id="3.40.640.10">
    <property type="entry name" value="Type I PLP-dependent aspartate aminotransferase-like (Major domain)"/>
    <property type="match status" value="1"/>
</dbReference>
<dbReference type="PANTHER" id="PTHR42684">
    <property type="entry name" value="ADENOSYLMETHIONINE-8-AMINO-7-OXONONANOATE AMINOTRANSFERASE"/>
    <property type="match status" value="1"/>
</dbReference>
<reference evidence="5" key="1">
    <citation type="submission" date="2024-02" db="EMBL/GenBank/DDBJ databases">
        <authorList>
            <consortium name="ELIXIR-Norway"/>
            <consortium name="Elixir Norway"/>
        </authorList>
    </citation>
    <scope>NUCLEOTIDE SEQUENCE</scope>
</reference>
<protein>
    <submittedName>
        <fullName evidence="5">Uncharacterized protein</fullName>
    </submittedName>
</protein>
<dbReference type="InterPro" id="IPR015424">
    <property type="entry name" value="PyrdxlP-dep_Trfase"/>
</dbReference>